<reference evidence="3" key="1">
    <citation type="submission" date="2015-12" db="EMBL/GenBank/DDBJ databases">
        <authorList>
            <person name="Lauer A."/>
            <person name="Humrighouse B."/>
            <person name="Loparev V."/>
            <person name="Shewmaker P.L."/>
            <person name="Whitney A.M."/>
            <person name="McLaughlin R.W."/>
        </authorList>
    </citation>
    <scope>NUCLEOTIDE SEQUENCE [LARGE SCALE GENOMIC DNA]</scope>
    <source>
        <strain evidence="3">LMG 26678</strain>
    </source>
</reference>
<evidence type="ECO:0000256" key="1">
    <source>
        <dbReference type="SAM" id="Phobius"/>
    </source>
</evidence>
<keyword evidence="3" id="KW-1185">Reference proteome</keyword>
<proteinExistence type="predicted"/>
<gene>
    <name evidence="2" type="ORF">ATZ35_08540</name>
</gene>
<keyword evidence="1" id="KW-0812">Transmembrane</keyword>
<feature type="transmembrane region" description="Helical" evidence="1">
    <location>
        <begin position="36"/>
        <end position="56"/>
    </location>
</feature>
<dbReference type="AlphaFoldDB" id="A0A0U2MX05"/>
<dbReference type="EMBL" id="CP013655">
    <property type="protein sequence ID" value="ALS37203.1"/>
    <property type="molecule type" value="Genomic_DNA"/>
</dbReference>
<evidence type="ECO:0000313" key="2">
    <source>
        <dbReference type="EMBL" id="ALS37203.1"/>
    </source>
</evidence>
<keyword evidence="1" id="KW-1133">Transmembrane helix</keyword>
<evidence type="ECO:0000313" key="3">
    <source>
        <dbReference type="Proteomes" id="UP000067523"/>
    </source>
</evidence>
<protein>
    <submittedName>
        <fullName evidence="2">Uncharacterized protein</fullName>
    </submittedName>
</protein>
<feature type="transmembrane region" description="Helical" evidence="1">
    <location>
        <begin position="6"/>
        <end position="24"/>
    </location>
</feature>
<keyword evidence="1" id="KW-0472">Membrane</keyword>
<accession>A0A0U2MX05</accession>
<organism evidence="2 3">
    <name type="scientific">Enterococcus rotai</name>
    <dbReference type="NCBI Taxonomy" id="118060"/>
    <lineage>
        <taxon>Bacteria</taxon>
        <taxon>Bacillati</taxon>
        <taxon>Bacillota</taxon>
        <taxon>Bacilli</taxon>
        <taxon>Lactobacillales</taxon>
        <taxon>Enterococcaceae</taxon>
        <taxon>Enterococcus</taxon>
    </lineage>
</organism>
<dbReference type="Proteomes" id="UP000067523">
    <property type="component" value="Chromosome"/>
</dbReference>
<dbReference type="STRING" id="118060.ATZ35_08540"/>
<sequence>MLIELVLVLTVFTYGSNFILYLILRTKEKIQGIEKLSIFFGVNMTILLLDGFFLFIGKAISDSGVAVLE</sequence>
<name>A0A0U2MX05_9ENTE</name>
<dbReference type="RefSeq" id="WP_208930395.1">
    <property type="nucleotide sequence ID" value="NZ_CP013655.1"/>
</dbReference>
<dbReference type="KEGG" id="erx:ATZ35_08540"/>